<dbReference type="EMBL" id="AUXT01000124">
    <property type="protein sequence ID" value="KZN50185.1"/>
    <property type="molecule type" value="Genomic_DNA"/>
</dbReference>
<keyword evidence="4" id="KW-0804">Transcription</keyword>
<dbReference type="PANTHER" id="PTHR30579:SF7">
    <property type="entry name" value="HTH-TYPE TRANSCRIPTIONAL REGULATOR LRHA-RELATED"/>
    <property type="match status" value="1"/>
</dbReference>
<dbReference type="RefSeq" id="WP_063376323.1">
    <property type="nucleotide sequence ID" value="NZ_AUXT01000124.1"/>
</dbReference>
<dbReference type="InterPro" id="IPR005119">
    <property type="entry name" value="LysR_subst-bd"/>
</dbReference>
<feature type="domain" description="HTH lysR-type" evidence="5">
    <location>
        <begin position="1"/>
        <end position="58"/>
    </location>
</feature>
<dbReference type="Gene3D" id="1.10.10.10">
    <property type="entry name" value="Winged helix-like DNA-binding domain superfamily/Winged helix DNA-binding domain"/>
    <property type="match status" value="1"/>
</dbReference>
<dbReference type="InterPro" id="IPR036390">
    <property type="entry name" value="WH_DNA-bd_sf"/>
</dbReference>
<sequence length="283" mass="31141">MDLDALRSFIAFVETGSFTRAAAQMHRTQSAISMQMKKLQQDVGQTLFMKEGRQLNLTAEGVVLAGYARQIIHLQEHAIANLSSTALQVVLRLGCPDDYAESILPRLVQLLHQHIEHLELNITCASSSELQHLLDQGLLDLAVVSRTPLSEAGYLLCHDKGTWVGAEHSDLLSRSTLSIAVFKRDCRYHQAAIEGLLKQKRAFKIIASSGSASALRGLIKNGLAIGAMANLSRNDLPALNDPLLPFLPNVEIVIIKSNAKACAISDERVQFIAQRFRQEINLI</sequence>
<dbReference type="GO" id="GO:0003677">
    <property type="term" value="F:DNA binding"/>
    <property type="evidence" value="ECO:0007669"/>
    <property type="project" value="UniProtKB-KW"/>
</dbReference>
<comment type="caution">
    <text evidence="6">The sequence shown here is derived from an EMBL/GenBank/DDBJ whole genome shotgun (WGS) entry which is preliminary data.</text>
</comment>
<dbReference type="InterPro" id="IPR036388">
    <property type="entry name" value="WH-like_DNA-bd_sf"/>
</dbReference>
<evidence type="ECO:0000313" key="7">
    <source>
        <dbReference type="Proteomes" id="UP000076587"/>
    </source>
</evidence>
<dbReference type="GO" id="GO:0003700">
    <property type="term" value="F:DNA-binding transcription factor activity"/>
    <property type="evidence" value="ECO:0007669"/>
    <property type="project" value="InterPro"/>
</dbReference>
<dbReference type="PANTHER" id="PTHR30579">
    <property type="entry name" value="TRANSCRIPTIONAL REGULATOR"/>
    <property type="match status" value="1"/>
</dbReference>
<dbReference type="Pfam" id="PF03466">
    <property type="entry name" value="LysR_substrate"/>
    <property type="match status" value="1"/>
</dbReference>
<dbReference type="Pfam" id="PF00126">
    <property type="entry name" value="HTH_1"/>
    <property type="match status" value="1"/>
</dbReference>
<evidence type="ECO:0000256" key="2">
    <source>
        <dbReference type="ARBA" id="ARBA00023015"/>
    </source>
</evidence>
<dbReference type="FunFam" id="1.10.10.10:FF:000001">
    <property type="entry name" value="LysR family transcriptional regulator"/>
    <property type="match status" value="1"/>
</dbReference>
<dbReference type="SUPFAM" id="SSF53850">
    <property type="entry name" value="Periplasmic binding protein-like II"/>
    <property type="match status" value="1"/>
</dbReference>
<evidence type="ECO:0000256" key="4">
    <source>
        <dbReference type="ARBA" id="ARBA00023163"/>
    </source>
</evidence>
<organism evidence="6 7">
    <name type="scientific">Pseudoalteromonas luteoviolacea NCIMB 1942</name>
    <dbReference type="NCBI Taxonomy" id="1365253"/>
    <lineage>
        <taxon>Bacteria</taxon>
        <taxon>Pseudomonadati</taxon>
        <taxon>Pseudomonadota</taxon>
        <taxon>Gammaproteobacteria</taxon>
        <taxon>Alteromonadales</taxon>
        <taxon>Pseudoalteromonadaceae</taxon>
        <taxon>Pseudoalteromonas</taxon>
    </lineage>
</organism>
<evidence type="ECO:0000256" key="3">
    <source>
        <dbReference type="ARBA" id="ARBA00023125"/>
    </source>
</evidence>
<keyword evidence="3" id="KW-0238">DNA-binding</keyword>
<evidence type="ECO:0000259" key="5">
    <source>
        <dbReference type="PROSITE" id="PS50931"/>
    </source>
</evidence>
<evidence type="ECO:0000313" key="6">
    <source>
        <dbReference type="EMBL" id="KZN50185.1"/>
    </source>
</evidence>
<dbReference type="InterPro" id="IPR000847">
    <property type="entry name" value="LysR_HTH_N"/>
</dbReference>
<evidence type="ECO:0000256" key="1">
    <source>
        <dbReference type="ARBA" id="ARBA00009437"/>
    </source>
</evidence>
<dbReference type="Gene3D" id="3.40.190.10">
    <property type="entry name" value="Periplasmic binding protein-like II"/>
    <property type="match status" value="2"/>
</dbReference>
<comment type="similarity">
    <text evidence="1">Belongs to the LysR transcriptional regulatory family.</text>
</comment>
<gene>
    <name evidence="6" type="ORF">N482_06350</name>
</gene>
<proteinExistence type="inferred from homology"/>
<dbReference type="InterPro" id="IPR050176">
    <property type="entry name" value="LTTR"/>
</dbReference>
<dbReference type="Proteomes" id="UP000076587">
    <property type="component" value="Unassembled WGS sequence"/>
</dbReference>
<accession>A0A161Y2A3</accession>
<reference evidence="6 7" key="1">
    <citation type="submission" date="2013-07" db="EMBL/GenBank/DDBJ databases">
        <title>Comparative Genomic and Metabolomic Analysis of Twelve Strains of Pseudoalteromonas luteoviolacea.</title>
        <authorList>
            <person name="Vynne N.G."/>
            <person name="Mansson M."/>
            <person name="Gram L."/>
        </authorList>
    </citation>
    <scope>NUCLEOTIDE SEQUENCE [LARGE SCALE GENOMIC DNA]</scope>
    <source>
        <strain evidence="6 7">NCIMB 1942</strain>
    </source>
</reference>
<dbReference type="SUPFAM" id="SSF46785">
    <property type="entry name" value="Winged helix' DNA-binding domain"/>
    <property type="match status" value="1"/>
</dbReference>
<dbReference type="PROSITE" id="PS50931">
    <property type="entry name" value="HTH_LYSR"/>
    <property type="match status" value="1"/>
</dbReference>
<name>A0A161Y2A3_9GAMM</name>
<dbReference type="OrthoDB" id="5723059at2"/>
<dbReference type="AlphaFoldDB" id="A0A161Y2A3"/>
<dbReference type="PATRIC" id="fig|1365253.3.peg.1503"/>
<dbReference type="PRINTS" id="PR00039">
    <property type="entry name" value="HTHLYSR"/>
</dbReference>
<keyword evidence="2" id="KW-0805">Transcription regulation</keyword>
<protein>
    <recommendedName>
        <fullName evidence="5">HTH lysR-type domain-containing protein</fullName>
    </recommendedName>
</protein>